<dbReference type="GO" id="GO:0016740">
    <property type="term" value="F:transferase activity"/>
    <property type="evidence" value="ECO:0007669"/>
    <property type="project" value="UniProtKB-KW"/>
</dbReference>
<evidence type="ECO:0000313" key="10">
    <source>
        <dbReference type="Proteomes" id="UP001479933"/>
    </source>
</evidence>
<evidence type="ECO:0000256" key="5">
    <source>
        <dbReference type="ARBA" id="ARBA00023316"/>
    </source>
</evidence>
<evidence type="ECO:0000256" key="7">
    <source>
        <dbReference type="SAM" id="MobiDB-lite"/>
    </source>
</evidence>
<keyword evidence="4 6" id="KW-0573">Peptidoglycan synthesis</keyword>
<dbReference type="RefSeq" id="WP_066164220.1">
    <property type="nucleotide sequence ID" value="NZ_CP136137.1"/>
</dbReference>
<protein>
    <submittedName>
        <fullName evidence="9">L,D-transpeptidase</fullName>
        <ecNumber evidence="9">2.-.-.-</ecNumber>
    </submittedName>
</protein>
<dbReference type="InterPro" id="IPR005490">
    <property type="entry name" value="LD_TPept_cat_dom"/>
</dbReference>
<keyword evidence="2 9" id="KW-0808">Transferase</keyword>
<dbReference type="PROSITE" id="PS52029">
    <property type="entry name" value="LD_TPASE"/>
    <property type="match status" value="1"/>
</dbReference>
<feature type="active site" description="Proton donor/acceptor" evidence="6">
    <location>
        <position position="135"/>
    </location>
</feature>
<dbReference type="Gene3D" id="2.40.440.10">
    <property type="entry name" value="L,D-transpeptidase catalytic domain-like"/>
    <property type="match status" value="1"/>
</dbReference>
<keyword evidence="5 6" id="KW-0961">Cell wall biogenesis/degradation</keyword>
<feature type="domain" description="L,D-TPase catalytic" evidence="8">
    <location>
        <begin position="61"/>
        <end position="182"/>
    </location>
</feature>
<evidence type="ECO:0000313" key="9">
    <source>
        <dbReference type="EMBL" id="WYY09013.1"/>
    </source>
</evidence>
<evidence type="ECO:0000256" key="3">
    <source>
        <dbReference type="ARBA" id="ARBA00022960"/>
    </source>
</evidence>
<keyword evidence="3 6" id="KW-0133">Cell shape</keyword>
<dbReference type="PANTHER" id="PTHR30582:SF2">
    <property type="entry name" value="L,D-TRANSPEPTIDASE YCIB-RELATED"/>
    <property type="match status" value="1"/>
</dbReference>
<proteinExistence type="predicted"/>
<dbReference type="Proteomes" id="UP001479933">
    <property type="component" value="Chromosome"/>
</dbReference>
<evidence type="ECO:0000256" key="2">
    <source>
        <dbReference type="ARBA" id="ARBA00022679"/>
    </source>
</evidence>
<name>A0ABZ2U5I4_9ACTN</name>
<dbReference type="InterPro" id="IPR038063">
    <property type="entry name" value="Transpep_catalytic_dom"/>
</dbReference>
<accession>A0ABZ2U5I4</accession>
<feature type="active site" description="Nucleophile" evidence="6">
    <location>
        <position position="158"/>
    </location>
</feature>
<feature type="compositionally biased region" description="Low complexity" evidence="7">
    <location>
        <begin position="38"/>
        <end position="51"/>
    </location>
</feature>
<comment type="pathway">
    <text evidence="1 6">Cell wall biogenesis; peptidoglycan biosynthesis.</text>
</comment>
<evidence type="ECO:0000259" key="8">
    <source>
        <dbReference type="PROSITE" id="PS52029"/>
    </source>
</evidence>
<evidence type="ECO:0000256" key="6">
    <source>
        <dbReference type="PROSITE-ProRule" id="PRU01373"/>
    </source>
</evidence>
<dbReference type="SUPFAM" id="SSF141523">
    <property type="entry name" value="L,D-transpeptidase catalytic domain-like"/>
    <property type="match status" value="1"/>
</dbReference>
<sequence length="183" mass="19839">MRGYAWTVALAAAVLVVTVALTARIITIDQPAMGSTQAAPRPSAPAAGDAPSPCPVDEARKRVLVSVSRQHLWLCDDGRSVATSPVTTGRSATGHGTPLGSWRIVSHETARYLEGPGYRIHVHFWLPFFGDIGFHDSPWQRFPYGDLQQYKTEGSQGCIHVPGPMMAELYRWTRVGTAVTIAA</sequence>
<dbReference type="Pfam" id="PF03734">
    <property type="entry name" value="YkuD"/>
    <property type="match status" value="1"/>
</dbReference>
<feature type="region of interest" description="Disordered" evidence="7">
    <location>
        <begin position="34"/>
        <end position="55"/>
    </location>
</feature>
<keyword evidence="10" id="KW-1185">Reference proteome</keyword>
<evidence type="ECO:0000256" key="4">
    <source>
        <dbReference type="ARBA" id="ARBA00022984"/>
    </source>
</evidence>
<organism evidence="9 10">
    <name type="scientific">Gordonia hydrophobica</name>
    <dbReference type="NCBI Taxonomy" id="40516"/>
    <lineage>
        <taxon>Bacteria</taxon>
        <taxon>Bacillati</taxon>
        <taxon>Actinomycetota</taxon>
        <taxon>Actinomycetes</taxon>
        <taxon>Mycobacteriales</taxon>
        <taxon>Gordoniaceae</taxon>
        <taxon>Gordonia</taxon>
    </lineage>
</organism>
<dbReference type="EC" id="2.-.-.-" evidence="9"/>
<reference evidence="9 10" key="1">
    <citation type="journal article" date="2023" name="Virus Evol.">
        <title>Computational host range prediction-The good, the bad, and the ugly.</title>
        <authorList>
            <person name="Howell A.A."/>
            <person name="Versoza C.J."/>
            <person name="Pfeifer S.P."/>
        </authorList>
    </citation>
    <scope>NUCLEOTIDE SEQUENCE [LARGE SCALE GENOMIC DNA]</scope>
    <source>
        <strain evidence="9 10">1610/1b</strain>
    </source>
</reference>
<dbReference type="PANTHER" id="PTHR30582">
    <property type="entry name" value="L,D-TRANSPEPTIDASE"/>
    <property type="match status" value="1"/>
</dbReference>
<dbReference type="InterPro" id="IPR050979">
    <property type="entry name" value="LD-transpeptidase"/>
</dbReference>
<evidence type="ECO:0000256" key="1">
    <source>
        <dbReference type="ARBA" id="ARBA00004752"/>
    </source>
</evidence>
<gene>
    <name evidence="9" type="ORF">RVF87_08160</name>
</gene>
<dbReference type="CDD" id="cd16913">
    <property type="entry name" value="YkuD_like"/>
    <property type="match status" value="1"/>
</dbReference>
<dbReference type="EMBL" id="CP136137">
    <property type="protein sequence ID" value="WYY09013.1"/>
    <property type="molecule type" value="Genomic_DNA"/>
</dbReference>